<evidence type="ECO:0000256" key="4">
    <source>
        <dbReference type="ARBA" id="ARBA00022692"/>
    </source>
</evidence>
<dbReference type="NCBIfam" id="TIGR01297">
    <property type="entry name" value="CDF"/>
    <property type="match status" value="1"/>
</dbReference>
<feature type="transmembrane region" description="Helical" evidence="7">
    <location>
        <begin position="172"/>
        <end position="193"/>
    </location>
</feature>
<keyword evidence="5 7" id="KW-1133">Transmembrane helix</keyword>
<dbReference type="InterPro" id="IPR027469">
    <property type="entry name" value="Cation_efflux_TMD_sf"/>
</dbReference>
<feature type="transmembrane region" description="Helical" evidence="7">
    <location>
        <begin position="108"/>
        <end position="130"/>
    </location>
</feature>
<dbReference type="GO" id="GO:0015093">
    <property type="term" value="F:ferrous iron transmembrane transporter activity"/>
    <property type="evidence" value="ECO:0007669"/>
    <property type="project" value="TreeGrafter"/>
</dbReference>
<dbReference type="OrthoDB" id="9806522at2"/>
<dbReference type="Proteomes" id="UP000192468">
    <property type="component" value="Unassembled WGS sequence"/>
</dbReference>
<gene>
    <name evidence="10" type="ORF">SAMN02745134_00975</name>
</gene>
<comment type="subcellular location">
    <subcellularLocation>
        <location evidence="1">Membrane</location>
        <topology evidence="1">Multi-pass membrane protein</topology>
    </subcellularLocation>
</comment>
<dbReference type="Gene3D" id="3.30.70.1350">
    <property type="entry name" value="Cation efflux protein, cytoplasmic domain"/>
    <property type="match status" value="1"/>
</dbReference>
<feature type="transmembrane region" description="Helical" evidence="7">
    <location>
        <begin position="75"/>
        <end position="96"/>
    </location>
</feature>
<dbReference type="PANTHER" id="PTHR43840:SF15">
    <property type="entry name" value="MITOCHONDRIAL METAL TRANSPORTER 1-RELATED"/>
    <property type="match status" value="1"/>
</dbReference>
<feature type="domain" description="Cation efflux protein cytoplasmic" evidence="9">
    <location>
        <begin position="206"/>
        <end position="281"/>
    </location>
</feature>
<feature type="domain" description="Cation efflux protein transmembrane" evidence="8">
    <location>
        <begin position="8"/>
        <end position="201"/>
    </location>
</feature>
<dbReference type="Pfam" id="PF01545">
    <property type="entry name" value="Cation_efflux"/>
    <property type="match status" value="1"/>
</dbReference>
<evidence type="ECO:0000256" key="6">
    <source>
        <dbReference type="ARBA" id="ARBA00023136"/>
    </source>
</evidence>
<accession>A0A1W1X7M6</accession>
<evidence type="ECO:0000256" key="1">
    <source>
        <dbReference type="ARBA" id="ARBA00004141"/>
    </source>
</evidence>
<name>A0A1W1X7M6_9CLOT</name>
<keyword evidence="6 7" id="KW-0472">Membrane</keyword>
<keyword evidence="4 7" id="KW-0812">Transmembrane</keyword>
<dbReference type="SUPFAM" id="SSF160240">
    <property type="entry name" value="Cation efflux protein cytoplasmic domain-like"/>
    <property type="match status" value="1"/>
</dbReference>
<feature type="transmembrane region" description="Helical" evidence="7">
    <location>
        <begin position="145"/>
        <end position="165"/>
    </location>
</feature>
<dbReference type="Pfam" id="PF16916">
    <property type="entry name" value="ZT_dimer"/>
    <property type="match status" value="1"/>
</dbReference>
<keyword evidence="3" id="KW-0813">Transport</keyword>
<dbReference type="STRING" id="1121291.SAMN02745134_00975"/>
<evidence type="ECO:0000259" key="9">
    <source>
        <dbReference type="Pfam" id="PF16916"/>
    </source>
</evidence>
<dbReference type="GO" id="GO:0006882">
    <property type="term" value="P:intracellular zinc ion homeostasis"/>
    <property type="evidence" value="ECO:0007669"/>
    <property type="project" value="TreeGrafter"/>
</dbReference>
<dbReference type="GO" id="GO:0015341">
    <property type="term" value="F:zinc efflux antiporter activity"/>
    <property type="evidence" value="ECO:0007669"/>
    <property type="project" value="TreeGrafter"/>
</dbReference>
<sequence>MKKQEAAIFSVISNFILIILKLTIGIYINSVSVISEGIHSSIDLLASVISFFSIKKASEKEDAEHPFGHGKYENVSGFFEAVLILFTGIIMIYEAISKLILGNTIKSLYSGMFVMALSCILNLAVALYILSVSKKSNSIALSSDGYHILTDSLTSFTVLIGLFLVRITGLKFIDSISALFVSVLIIKTSFVLIKNSLKDLVDSSLSKNELEKIIRILKRYPEIKSFHKLRTRKSGETFEINMHLLFDSNKSLLEVHEVCNCIESELDRVFLISNTTIHAEPFITKENKVYVLDSNKSYK</sequence>
<evidence type="ECO:0000313" key="11">
    <source>
        <dbReference type="Proteomes" id="UP000192468"/>
    </source>
</evidence>
<reference evidence="10 11" key="1">
    <citation type="submission" date="2017-04" db="EMBL/GenBank/DDBJ databases">
        <authorList>
            <person name="Afonso C.L."/>
            <person name="Miller P.J."/>
            <person name="Scott M.A."/>
            <person name="Spackman E."/>
            <person name="Goraichik I."/>
            <person name="Dimitrov K.M."/>
            <person name="Suarez D.L."/>
            <person name="Swayne D.E."/>
        </authorList>
    </citation>
    <scope>NUCLEOTIDE SEQUENCE [LARGE SCALE GENOMIC DNA]</scope>
    <source>
        <strain evidence="10 11">DSM 12555</strain>
    </source>
</reference>
<dbReference type="AlphaFoldDB" id="A0A1W1X7M6"/>
<dbReference type="RefSeq" id="WP_084114242.1">
    <property type="nucleotide sequence ID" value="NZ_FWXH01000002.1"/>
</dbReference>
<evidence type="ECO:0000256" key="5">
    <source>
        <dbReference type="ARBA" id="ARBA00022989"/>
    </source>
</evidence>
<evidence type="ECO:0000256" key="7">
    <source>
        <dbReference type="SAM" id="Phobius"/>
    </source>
</evidence>
<proteinExistence type="inferred from homology"/>
<dbReference type="InterPro" id="IPR036837">
    <property type="entry name" value="Cation_efflux_CTD_sf"/>
</dbReference>
<dbReference type="PANTHER" id="PTHR43840">
    <property type="entry name" value="MITOCHONDRIAL METAL TRANSPORTER 1-RELATED"/>
    <property type="match status" value="1"/>
</dbReference>
<keyword evidence="11" id="KW-1185">Reference proteome</keyword>
<dbReference type="EMBL" id="FWXH01000002">
    <property type="protein sequence ID" value="SMC19929.1"/>
    <property type="molecule type" value="Genomic_DNA"/>
</dbReference>
<dbReference type="GO" id="GO:0015086">
    <property type="term" value="F:cadmium ion transmembrane transporter activity"/>
    <property type="evidence" value="ECO:0007669"/>
    <property type="project" value="TreeGrafter"/>
</dbReference>
<organism evidence="10 11">
    <name type="scientific">Clostridium acidisoli DSM 12555</name>
    <dbReference type="NCBI Taxonomy" id="1121291"/>
    <lineage>
        <taxon>Bacteria</taxon>
        <taxon>Bacillati</taxon>
        <taxon>Bacillota</taxon>
        <taxon>Clostridia</taxon>
        <taxon>Eubacteriales</taxon>
        <taxon>Clostridiaceae</taxon>
        <taxon>Clostridium</taxon>
    </lineage>
</organism>
<dbReference type="InterPro" id="IPR002524">
    <property type="entry name" value="Cation_efflux"/>
</dbReference>
<evidence type="ECO:0000256" key="3">
    <source>
        <dbReference type="ARBA" id="ARBA00022448"/>
    </source>
</evidence>
<evidence type="ECO:0000256" key="2">
    <source>
        <dbReference type="ARBA" id="ARBA00008114"/>
    </source>
</evidence>
<dbReference type="GO" id="GO:0005886">
    <property type="term" value="C:plasma membrane"/>
    <property type="evidence" value="ECO:0007669"/>
    <property type="project" value="TreeGrafter"/>
</dbReference>
<dbReference type="Gene3D" id="1.20.1510.10">
    <property type="entry name" value="Cation efflux protein transmembrane domain"/>
    <property type="match status" value="1"/>
</dbReference>
<evidence type="ECO:0000313" key="10">
    <source>
        <dbReference type="EMBL" id="SMC19929.1"/>
    </source>
</evidence>
<feature type="transmembrane region" description="Helical" evidence="7">
    <location>
        <begin position="7"/>
        <end position="28"/>
    </location>
</feature>
<evidence type="ECO:0000259" key="8">
    <source>
        <dbReference type="Pfam" id="PF01545"/>
    </source>
</evidence>
<comment type="similarity">
    <text evidence="2">Belongs to the cation diffusion facilitator (CDF) transporter (TC 2.A.4) family.</text>
</comment>
<dbReference type="InterPro" id="IPR027470">
    <property type="entry name" value="Cation_efflux_CTD"/>
</dbReference>
<dbReference type="SUPFAM" id="SSF161111">
    <property type="entry name" value="Cation efflux protein transmembrane domain-like"/>
    <property type="match status" value="1"/>
</dbReference>
<dbReference type="InterPro" id="IPR050291">
    <property type="entry name" value="CDF_Transporter"/>
</dbReference>
<dbReference type="InterPro" id="IPR058533">
    <property type="entry name" value="Cation_efflux_TM"/>
</dbReference>
<protein>
    <submittedName>
        <fullName evidence="10">Cation diffusion facilitator family transporter</fullName>
    </submittedName>
</protein>